<keyword evidence="2" id="KW-1185">Reference proteome</keyword>
<accession>A0A840QSQ2</accession>
<proteinExistence type="predicted"/>
<evidence type="ECO:0000313" key="1">
    <source>
        <dbReference type="EMBL" id="MBB5174394.1"/>
    </source>
</evidence>
<reference evidence="1 2" key="1">
    <citation type="submission" date="2020-08" db="EMBL/GenBank/DDBJ databases">
        <title>Genomic Encyclopedia of Type Strains, Phase IV (KMG-IV): sequencing the most valuable type-strain genomes for metagenomic binning, comparative biology and taxonomic classification.</title>
        <authorList>
            <person name="Goeker M."/>
        </authorList>
    </citation>
    <scope>NUCLEOTIDE SEQUENCE [LARGE SCALE GENOMIC DNA]</scope>
    <source>
        <strain evidence="1 2">DSM 24696</strain>
    </source>
</reference>
<dbReference type="EMBL" id="JACHHB010000012">
    <property type="protein sequence ID" value="MBB5174394.1"/>
    <property type="molecule type" value="Genomic_DNA"/>
</dbReference>
<dbReference type="PANTHER" id="PTHR32432">
    <property type="entry name" value="CELL DIVISION PROTEIN FTSA-RELATED"/>
    <property type="match status" value="1"/>
</dbReference>
<name>A0A840QSQ2_9BACI</name>
<sequence length="316" mass="36306">MPILNRNQRTVLSFHDDVIRYAHSRRPDPKALIRHGEAPLPEGVIESGVIQDEKQFTDILKQCVKDWKLRRQEAYFHIPDSTVVLRKHKIPLDVPLEEAYGHLYSELGETLHLPFQQPVFDIYPLGEKEGERELLVFAAPEHVIETYQRALTKAGLKPVVADVSALSVFRLVEWLDLVTKEDHDLVIQFRGDAVNLSVFHQGIPYLMRYISFAESLRVVQDGESEDHEGDQLHLVSTIRTEIDKVLNFYRYSLHQGQKGVTRIVITGDSAIERELHREFSAEGYKVLPSMDEKTDEPYAILRTHNEVAGLILKNEV</sequence>
<dbReference type="InterPro" id="IPR043129">
    <property type="entry name" value="ATPase_NBD"/>
</dbReference>
<dbReference type="RefSeq" id="WP_184664817.1">
    <property type="nucleotide sequence ID" value="NZ_JACHHB010000012.1"/>
</dbReference>
<organism evidence="1 2">
    <name type="scientific">Texcoconibacillus texcoconensis</name>
    <dbReference type="NCBI Taxonomy" id="1095777"/>
    <lineage>
        <taxon>Bacteria</taxon>
        <taxon>Bacillati</taxon>
        <taxon>Bacillota</taxon>
        <taxon>Bacilli</taxon>
        <taxon>Bacillales</taxon>
        <taxon>Bacillaceae</taxon>
        <taxon>Texcoconibacillus</taxon>
    </lineage>
</organism>
<protein>
    <submittedName>
        <fullName evidence="1">Type IV pilus assembly protein PilM</fullName>
    </submittedName>
</protein>
<dbReference type="SUPFAM" id="SSF53067">
    <property type="entry name" value="Actin-like ATPase domain"/>
    <property type="match status" value="1"/>
</dbReference>
<comment type="caution">
    <text evidence="1">The sequence shown here is derived from an EMBL/GenBank/DDBJ whole genome shotgun (WGS) entry which is preliminary data.</text>
</comment>
<dbReference type="PANTHER" id="PTHR32432:SF3">
    <property type="entry name" value="ETHANOLAMINE UTILIZATION PROTEIN EUTJ"/>
    <property type="match status" value="1"/>
</dbReference>
<dbReference type="Gene3D" id="3.30.420.40">
    <property type="match status" value="1"/>
</dbReference>
<evidence type="ECO:0000313" key="2">
    <source>
        <dbReference type="Proteomes" id="UP000551878"/>
    </source>
</evidence>
<dbReference type="Pfam" id="PF11104">
    <property type="entry name" value="PilM_2"/>
    <property type="match status" value="1"/>
</dbReference>
<dbReference type="InterPro" id="IPR050696">
    <property type="entry name" value="FtsA/MreB"/>
</dbReference>
<gene>
    <name evidence="1" type="ORF">HNQ41_002609</name>
</gene>
<dbReference type="AlphaFoldDB" id="A0A840QSQ2"/>
<dbReference type="Proteomes" id="UP000551878">
    <property type="component" value="Unassembled WGS sequence"/>
</dbReference>
<dbReference type="InterPro" id="IPR005883">
    <property type="entry name" value="PilM"/>
</dbReference>